<dbReference type="EMBL" id="PGGW01000060">
    <property type="protein sequence ID" value="PJE95976.1"/>
    <property type="molecule type" value="Genomic_DNA"/>
</dbReference>
<evidence type="ECO:0000313" key="9">
    <source>
        <dbReference type="EMBL" id="PJE95976.1"/>
    </source>
</evidence>
<accession>A0A2M8LVK5</accession>
<evidence type="ECO:0000259" key="8">
    <source>
        <dbReference type="Pfam" id="PF08544"/>
    </source>
</evidence>
<dbReference type="GO" id="GO:0004631">
    <property type="term" value="F:phosphomevalonate kinase activity"/>
    <property type="evidence" value="ECO:0007669"/>
    <property type="project" value="UniProtKB-EC"/>
</dbReference>
<dbReference type="PANTHER" id="PTHR31814:SF2">
    <property type="entry name" value="PHOSPHOMEVALONATE KINASE"/>
    <property type="match status" value="1"/>
</dbReference>
<dbReference type="EC" id="2.7.4.2" evidence="2"/>
<evidence type="ECO:0000313" key="10">
    <source>
        <dbReference type="Proteomes" id="UP000230407"/>
    </source>
</evidence>
<dbReference type="AlphaFoldDB" id="A0A2M8LVK5"/>
<proteinExistence type="predicted"/>
<protein>
    <recommendedName>
        <fullName evidence="2">phosphomevalonate kinase</fullName>
        <ecNumber evidence="2">2.7.4.2</ecNumber>
    </recommendedName>
</protein>
<dbReference type="Gene3D" id="3.30.70.890">
    <property type="entry name" value="GHMP kinase, C-terminal domain"/>
    <property type="match status" value="1"/>
</dbReference>
<dbReference type="Proteomes" id="UP000230407">
    <property type="component" value="Unassembled WGS sequence"/>
</dbReference>
<name>A0A2M8LVK5_9ACTN</name>
<feature type="domain" description="GHMP kinase N-terminal" evidence="7">
    <location>
        <begin position="104"/>
        <end position="181"/>
    </location>
</feature>
<comment type="caution">
    <text evidence="9">The sequence shown here is derived from an EMBL/GenBank/DDBJ whole genome shotgun (WGS) entry which is preliminary data.</text>
</comment>
<evidence type="ECO:0000259" key="7">
    <source>
        <dbReference type="Pfam" id="PF00288"/>
    </source>
</evidence>
<keyword evidence="6" id="KW-0067">ATP-binding</keyword>
<dbReference type="InterPro" id="IPR006204">
    <property type="entry name" value="GHMP_kinase_N_dom"/>
</dbReference>
<evidence type="ECO:0000256" key="2">
    <source>
        <dbReference type="ARBA" id="ARBA00012958"/>
    </source>
</evidence>
<comment type="pathway">
    <text evidence="1">Isoprenoid biosynthesis; isopentenyl diphosphate biosynthesis via mevalonate pathway; isopentenyl diphosphate from (R)-mevalonate: step 2/3.</text>
</comment>
<keyword evidence="5 9" id="KW-0418">Kinase</keyword>
<keyword evidence="3" id="KW-0808">Transferase</keyword>
<keyword evidence="10" id="KW-1185">Reference proteome</keyword>
<dbReference type="Gene3D" id="3.30.230.10">
    <property type="match status" value="1"/>
</dbReference>
<dbReference type="GO" id="GO:0019287">
    <property type="term" value="P:isopentenyl diphosphate biosynthetic process, mevalonate pathway"/>
    <property type="evidence" value="ECO:0007669"/>
    <property type="project" value="UniProtKB-UniPathway"/>
</dbReference>
<dbReference type="InterPro" id="IPR013750">
    <property type="entry name" value="GHMP_kinase_C_dom"/>
</dbReference>
<dbReference type="GO" id="GO:0005524">
    <property type="term" value="F:ATP binding"/>
    <property type="evidence" value="ECO:0007669"/>
    <property type="project" value="UniProtKB-KW"/>
</dbReference>
<sequence>MTAGGAITRQAPGKLFVVGEYAVLEPGHPAILVAVDRHVSVTVSAADGAEVVIESDLCPGEARLRRGDGGLAGIGAGDGERAPDRLGHAVSAIDVVDGLLAGRGRHAPPIRVSITSRLHRDGTKFGLGSSGAVTVATVTAVAAYYGMELSPEARFRLALLATARRDPRSSGGDLAASVWGGWIAYRAPDRAAVLAMARREGIERTLRAPWPGFALRRLPPPRGLALEVGWTGEPASTSSLAGRLETGEWWGSAAHRDFLERSDACVHASVRALERGDDDELLHRIRGARRMLADLDDAVRLGLFTTRLTALCDAAEAVGGAAKPSGAGGGDCGIAFLDAAAAERAPRLRKRWAAAGVLPMPIHIQQTTGSAA</sequence>
<gene>
    <name evidence="9" type="ORF">CUT44_19410</name>
</gene>
<keyword evidence="4" id="KW-0547">Nucleotide-binding</keyword>
<evidence type="ECO:0000256" key="6">
    <source>
        <dbReference type="ARBA" id="ARBA00022840"/>
    </source>
</evidence>
<evidence type="ECO:0000256" key="3">
    <source>
        <dbReference type="ARBA" id="ARBA00022679"/>
    </source>
</evidence>
<dbReference type="PANTHER" id="PTHR31814">
    <property type="match status" value="1"/>
</dbReference>
<evidence type="ECO:0000256" key="5">
    <source>
        <dbReference type="ARBA" id="ARBA00022777"/>
    </source>
</evidence>
<evidence type="ECO:0000256" key="1">
    <source>
        <dbReference type="ARBA" id="ARBA00005017"/>
    </source>
</evidence>
<feature type="domain" description="GHMP kinase C-terminal" evidence="8">
    <location>
        <begin position="271"/>
        <end position="345"/>
    </location>
</feature>
<dbReference type="InterPro" id="IPR005917">
    <property type="entry name" value="Pmev_kinase_bact"/>
</dbReference>
<dbReference type="Pfam" id="PF00288">
    <property type="entry name" value="GHMP_kinases_N"/>
    <property type="match status" value="1"/>
</dbReference>
<evidence type="ECO:0000256" key="4">
    <source>
        <dbReference type="ARBA" id="ARBA00022741"/>
    </source>
</evidence>
<dbReference type="NCBIfam" id="TIGR01220">
    <property type="entry name" value="Pmev_kin_Gr_pos"/>
    <property type="match status" value="1"/>
</dbReference>
<dbReference type="PRINTS" id="PR00959">
    <property type="entry name" value="MEVGALKINASE"/>
</dbReference>
<organism evidence="9 10">
    <name type="scientific">Streptomyces carminius</name>
    <dbReference type="NCBI Taxonomy" id="2665496"/>
    <lineage>
        <taxon>Bacteria</taxon>
        <taxon>Bacillati</taxon>
        <taxon>Actinomycetota</taxon>
        <taxon>Actinomycetes</taxon>
        <taxon>Kitasatosporales</taxon>
        <taxon>Streptomycetaceae</taxon>
        <taxon>Streptomyces</taxon>
    </lineage>
</organism>
<dbReference type="InterPro" id="IPR014721">
    <property type="entry name" value="Ribsml_uS5_D2-typ_fold_subgr"/>
</dbReference>
<dbReference type="InterPro" id="IPR036554">
    <property type="entry name" value="GHMP_kinase_C_sf"/>
</dbReference>
<reference evidence="9 10" key="1">
    <citation type="submission" date="2017-11" db="EMBL/GenBank/DDBJ databases">
        <title>Streptomyces carmine sp. nov., a novel actinomycete isolated from Sophora alopecuroides in Xinjiang, China.</title>
        <authorList>
            <person name="Wang Y."/>
            <person name="Luo X."/>
            <person name="Wan C."/>
            <person name="Zhang L."/>
        </authorList>
    </citation>
    <scope>NUCLEOTIDE SEQUENCE [LARGE SCALE GENOMIC DNA]</scope>
    <source>
        <strain evidence="9 10">TRM SA0054</strain>
    </source>
</reference>
<dbReference type="InterPro" id="IPR020568">
    <property type="entry name" value="Ribosomal_Su5_D2-typ_SF"/>
</dbReference>
<dbReference type="UniPathway" id="UPA00057">
    <property type="reaction ID" value="UER00099"/>
</dbReference>
<dbReference type="Pfam" id="PF08544">
    <property type="entry name" value="GHMP_kinases_C"/>
    <property type="match status" value="1"/>
</dbReference>
<dbReference type="InterPro" id="IPR035102">
    <property type="entry name" value="Phosphomevalonate_kinase"/>
</dbReference>
<dbReference type="SUPFAM" id="SSF55060">
    <property type="entry name" value="GHMP Kinase, C-terminal domain"/>
    <property type="match status" value="1"/>
</dbReference>
<dbReference type="RefSeq" id="WP_100203162.1">
    <property type="nucleotide sequence ID" value="NZ_PGGW01000060.1"/>
</dbReference>
<dbReference type="SUPFAM" id="SSF54211">
    <property type="entry name" value="Ribosomal protein S5 domain 2-like"/>
    <property type="match status" value="1"/>
</dbReference>